<dbReference type="VEuPathDB" id="TrichDB:TRFO_04586"/>
<name>A0A1J4KE75_9EUKA</name>
<dbReference type="PANTHER" id="PTHR47457:SF1">
    <property type="entry name" value="BTB DOMAIN-CONTAINING PROTEIN-RELATED"/>
    <property type="match status" value="1"/>
</dbReference>
<protein>
    <recommendedName>
        <fullName evidence="1">F5/8 type C domain-containing protein</fullName>
    </recommendedName>
</protein>
<dbReference type="EMBL" id="MLAK01000638">
    <property type="protein sequence ID" value="OHT09491.1"/>
    <property type="molecule type" value="Genomic_DNA"/>
</dbReference>
<comment type="caution">
    <text evidence="2">The sequence shown here is derived from an EMBL/GenBank/DDBJ whole genome shotgun (WGS) entry which is preliminary data.</text>
</comment>
<dbReference type="PANTHER" id="PTHR47457">
    <property type="entry name" value="OS05G0345500 PROTEIN"/>
    <property type="match status" value="1"/>
</dbReference>
<keyword evidence="3" id="KW-1185">Reference proteome</keyword>
<dbReference type="AlphaFoldDB" id="A0A1J4KE75"/>
<feature type="domain" description="F5/8 type C" evidence="1">
    <location>
        <begin position="288"/>
        <end position="403"/>
    </location>
</feature>
<reference evidence="2" key="1">
    <citation type="submission" date="2016-10" db="EMBL/GenBank/DDBJ databases">
        <authorList>
            <person name="Benchimol M."/>
            <person name="Almeida L.G."/>
            <person name="Vasconcelos A.T."/>
            <person name="Perreira-Neves A."/>
            <person name="Rosa I.A."/>
            <person name="Tasca T."/>
            <person name="Bogo M.R."/>
            <person name="de Souza W."/>
        </authorList>
    </citation>
    <scope>NUCLEOTIDE SEQUENCE [LARGE SCALE GENOMIC DNA]</scope>
    <source>
        <strain evidence="2">K</strain>
    </source>
</reference>
<dbReference type="Proteomes" id="UP000179807">
    <property type="component" value="Unassembled WGS sequence"/>
</dbReference>
<evidence type="ECO:0000313" key="3">
    <source>
        <dbReference type="Proteomes" id="UP000179807"/>
    </source>
</evidence>
<dbReference type="InterPro" id="IPR008979">
    <property type="entry name" value="Galactose-bd-like_sf"/>
</dbReference>
<dbReference type="SUPFAM" id="SSF49785">
    <property type="entry name" value="Galactose-binding domain-like"/>
    <property type="match status" value="1"/>
</dbReference>
<dbReference type="InterPro" id="IPR000421">
    <property type="entry name" value="FA58C"/>
</dbReference>
<dbReference type="RefSeq" id="XP_068362627.1">
    <property type="nucleotide sequence ID" value="XM_068491987.1"/>
</dbReference>
<proteinExistence type="predicted"/>
<evidence type="ECO:0000259" key="1">
    <source>
        <dbReference type="Pfam" id="PF00754"/>
    </source>
</evidence>
<gene>
    <name evidence="2" type="ORF">TRFO_04586</name>
</gene>
<dbReference type="Pfam" id="PF00754">
    <property type="entry name" value="F5_F8_type_C"/>
    <property type="match status" value="1"/>
</dbReference>
<organism evidence="2 3">
    <name type="scientific">Tritrichomonas foetus</name>
    <dbReference type="NCBI Taxonomy" id="1144522"/>
    <lineage>
        <taxon>Eukaryota</taxon>
        <taxon>Metamonada</taxon>
        <taxon>Parabasalia</taxon>
        <taxon>Tritrichomonadida</taxon>
        <taxon>Tritrichomonadidae</taxon>
        <taxon>Tritrichomonas</taxon>
    </lineage>
</organism>
<dbReference type="GeneID" id="94826691"/>
<evidence type="ECO:0000313" key="2">
    <source>
        <dbReference type="EMBL" id="OHT09491.1"/>
    </source>
</evidence>
<accession>A0A1J4KE75</accession>
<dbReference type="Gene3D" id="2.60.120.260">
    <property type="entry name" value="Galactose-binding domain-like"/>
    <property type="match status" value="1"/>
</dbReference>
<sequence>MEEKSISLSSHGLANINVQFNDFKFIINDHIFECSRFTAEFLSPVVAQMHLSDPTINTFKIMLDNPNKIDKSLISSFGDLLLGRQIEIHDSKSFSFFLKISNLLGNKELLNLLYGIDDKKSEQLDIKNAIEQLLYKIEFQMNCEKEISFIAENFIDIETIHSNDLLCLNSDVLKMIFFSNDLKIKNEDFLYDFIMKHSDSMHLLECIRFENMSQERMTEFLSYFSLEDLNYSMWERIRMRLLQTASINVRSKNFFPVNERDPFDGIIQSLYRECGGNPHTKGLVDVCASSSTSGGKSYQVLEKNWRERWRSENAIGSWWEIDFKERKVAVCAYSIKTKQYPPGSAHLKSWKLEGSNEHGVWTTIDMRKNTTELNGSGLSHTWQCKMTQPYRYLRITSIGYDHNMTNYLSFSGIEFFGILN</sequence>